<dbReference type="InParanoid" id="A0A1Y2LU35"/>
<organism evidence="1 2">
    <name type="scientific">Epicoccum nigrum</name>
    <name type="common">Soil fungus</name>
    <name type="synonym">Epicoccum purpurascens</name>
    <dbReference type="NCBI Taxonomy" id="105696"/>
    <lineage>
        <taxon>Eukaryota</taxon>
        <taxon>Fungi</taxon>
        <taxon>Dikarya</taxon>
        <taxon>Ascomycota</taxon>
        <taxon>Pezizomycotina</taxon>
        <taxon>Dothideomycetes</taxon>
        <taxon>Pleosporomycetidae</taxon>
        <taxon>Pleosporales</taxon>
        <taxon>Pleosporineae</taxon>
        <taxon>Didymellaceae</taxon>
        <taxon>Epicoccum</taxon>
    </lineage>
</organism>
<protein>
    <submittedName>
        <fullName evidence="1">Uncharacterized protein</fullName>
    </submittedName>
</protein>
<dbReference type="AlphaFoldDB" id="A0A1Y2LU35"/>
<dbReference type="Gene3D" id="2.30.130.10">
    <property type="entry name" value="PUA domain"/>
    <property type="match status" value="1"/>
</dbReference>
<evidence type="ECO:0000313" key="1">
    <source>
        <dbReference type="EMBL" id="OSS47099.1"/>
    </source>
</evidence>
<reference evidence="1 2" key="1">
    <citation type="journal article" date="2017" name="Genome Announc.">
        <title>Genome sequence of the saprophytic ascomycete Epicoccum nigrum ICMP 19927 strain isolated from New Zealand.</title>
        <authorList>
            <person name="Fokin M."/>
            <person name="Fleetwood D."/>
            <person name="Weir B.S."/>
            <person name="Villas-Boas S.G."/>
        </authorList>
    </citation>
    <scope>NUCLEOTIDE SEQUENCE [LARGE SCALE GENOMIC DNA]</scope>
    <source>
        <strain evidence="1 2">ICMP 19927</strain>
    </source>
</reference>
<accession>A0A1Y2LU35</accession>
<gene>
    <name evidence="1" type="ORF">B5807_09970</name>
</gene>
<dbReference type="GO" id="GO:0003723">
    <property type="term" value="F:RNA binding"/>
    <property type="evidence" value="ECO:0007669"/>
    <property type="project" value="InterPro"/>
</dbReference>
<keyword evidence="2" id="KW-1185">Reference proteome</keyword>
<dbReference type="STRING" id="105696.A0A1Y2LU35"/>
<dbReference type="Proteomes" id="UP000193240">
    <property type="component" value="Unassembled WGS sequence"/>
</dbReference>
<dbReference type="EMBL" id="KZ107849">
    <property type="protein sequence ID" value="OSS47099.1"/>
    <property type="molecule type" value="Genomic_DNA"/>
</dbReference>
<dbReference type="InterPro" id="IPR036974">
    <property type="entry name" value="PUA_sf"/>
</dbReference>
<proteinExistence type="predicted"/>
<sequence>MALVQSNPDAYTIKPEASAPAIDTSDWPLLLKNCSNCMQRTTGCRQDERWLMQNAVLVRTSHYTPRDALLSTGDLKSYIPSSVINLDKPEAELLLKPTSLHWYCDKNLETGSLI</sequence>
<evidence type="ECO:0000313" key="2">
    <source>
        <dbReference type="Proteomes" id="UP000193240"/>
    </source>
</evidence>
<name>A0A1Y2LU35_EPING</name>